<sequence>MVYLPWGGEVANAQDSPSGAVGNAPIGTLFFRFGNRLRGCAFPEWSLLPCQPGLVFGQVPPGRGSL</sequence>
<gene>
    <name evidence="1" type="ORF">GHT06_006721</name>
</gene>
<dbReference type="AlphaFoldDB" id="A0AAD5PLC1"/>
<proteinExistence type="predicted"/>
<accession>A0AAD5PLC1</accession>
<dbReference type="EMBL" id="WJBH02000145">
    <property type="protein sequence ID" value="KAI9550502.1"/>
    <property type="molecule type" value="Genomic_DNA"/>
</dbReference>
<organism evidence="1 2">
    <name type="scientific">Daphnia sinensis</name>
    <dbReference type="NCBI Taxonomy" id="1820382"/>
    <lineage>
        <taxon>Eukaryota</taxon>
        <taxon>Metazoa</taxon>
        <taxon>Ecdysozoa</taxon>
        <taxon>Arthropoda</taxon>
        <taxon>Crustacea</taxon>
        <taxon>Branchiopoda</taxon>
        <taxon>Diplostraca</taxon>
        <taxon>Cladocera</taxon>
        <taxon>Anomopoda</taxon>
        <taxon>Daphniidae</taxon>
        <taxon>Daphnia</taxon>
        <taxon>Daphnia similis group</taxon>
    </lineage>
</organism>
<evidence type="ECO:0000313" key="1">
    <source>
        <dbReference type="EMBL" id="KAI9550502.1"/>
    </source>
</evidence>
<reference evidence="1" key="1">
    <citation type="submission" date="2022-05" db="EMBL/GenBank/DDBJ databases">
        <title>A multi-omics perspective on studying reproductive biology in Daphnia sinensis.</title>
        <authorList>
            <person name="Jia J."/>
        </authorList>
    </citation>
    <scope>NUCLEOTIDE SEQUENCE</scope>
    <source>
        <strain evidence="1">WSL</strain>
    </source>
</reference>
<dbReference type="Proteomes" id="UP000820818">
    <property type="component" value="Unassembled WGS sequence"/>
</dbReference>
<protein>
    <submittedName>
        <fullName evidence="1">Uncharacterized protein</fullName>
    </submittedName>
</protein>
<comment type="caution">
    <text evidence="1">The sequence shown here is derived from an EMBL/GenBank/DDBJ whole genome shotgun (WGS) entry which is preliminary data.</text>
</comment>
<evidence type="ECO:0000313" key="2">
    <source>
        <dbReference type="Proteomes" id="UP000820818"/>
    </source>
</evidence>
<keyword evidence="2" id="KW-1185">Reference proteome</keyword>
<name>A0AAD5PLC1_9CRUS</name>